<dbReference type="InterPro" id="IPR053149">
    <property type="entry name" value="TPK"/>
</dbReference>
<dbReference type="InterPro" id="IPR007373">
    <property type="entry name" value="Thiamin_PyroPKinase_B1-bd"/>
</dbReference>
<feature type="domain" description="Thiamin pyrophosphokinase thiamin-binding" evidence="6">
    <location>
        <begin position="148"/>
        <end position="218"/>
    </location>
</feature>
<protein>
    <recommendedName>
        <fullName evidence="5">Thiamine diphosphokinase</fullName>
        <ecNumber evidence="5">2.7.6.2</ecNumber>
    </recommendedName>
</protein>
<evidence type="ECO:0000259" key="6">
    <source>
        <dbReference type="SMART" id="SM00983"/>
    </source>
</evidence>
<evidence type="ECO:0000256" key="3">
    <source>
        <dbReference type="ARBA" id="ARBA00022777"/>
    </source>
</evidence>
<dbReference type="CDD" id="cd07995">
    <property type="entry name" value="TPK"/>
    <property type="match status" value="1"/>
</dbReference>
<keyword evidence="8" id="KW-1185">Reference proteome</keyword>
<accession>A0ABR7MZA3</accession>
<dbReference type="Pfam" id="PF04263">
    <property type="entry name" value="TPK_catalytic"/>
    <property type="match status" value="1"/>
</dbReference>
<dbReference type="SMART" id="SM00983">
    <property type="entry name" value="TPK_B1_binding"/>
    <property type="match status" value="1"/>
</dbReference>
<dbReference type="SUPFAM" id="SSF63999">
    <property type="entry name" value="Thiamin pyrophosphokinase, catalytic domain"/>
    <property type="match status" value="1"/>
</dbReference>
<name>A0ABR7MZA3_9FIRM</name>
<keyword evidence="2" id="KW-0547">Nucleotide-binding</keyword>
<dbReference type="RefSeq" id="WP_022465607.1">
    <property type="nucleotide sequence ID" value="NZ_JACRSX010000002.1"/>
</dbReference>
<dbReference type="EC" id="2.7.6.2" evidence="5"/>
<dbReference type="Gene3D" id="3.40.50.10240">
    <property type="entry name" value="Thiamin pyrophosphokinase, catalytic domain"/>
    <property type="match status" value="1"/>
</dbReference>
<dbReference type="NCBIfam" id="TIGR01378">
    <property type="entry name" value="thi_PPkinase"/>
    <property type="match status" value="1"/>
</dbReference>
<organism evidence="7 8">
    <name type="scientific">Jutongia huaianensis</name>
    <dbReference type="NCBI Taxonomy" id="2763668"/>
    <lineage>
        <taxon>Bacteria</taxon>
        <taxon>Bacillati</taxon>
        <taxon>Bacillota</taxon>
        <taxon>Clostridia</taxon>
        <taxon>Lachnospirales</taxon>
        <taxon>Lachnospiraceae</taxon>
        <taxon>Jutongia</taxon>
    </lineage>
</organism>
<comment type="caution">
    <text evidence="7">The sequence shown here is derived from an EMBL/GenBank/DDBJ whole genome shotgun (WGS) entry which is preliminary data.</text>
</comment>
<dbReference type="Proteomes" id="UP000606193">
    <property type="component" value="Unassembled WGS sequence"/>
</dbReference>
<evidence type="ECO:0000313" key="7">
    <source>
        <dbReference type="EMBL" id="MBC8561685.1"/>
    </source>
</evidence>
<proteinExistence type="predicted"/>
<dbReference type="InterPro" id="IPR036759">
    <property type="entry name" value="TPK_catalytic_sf"/>
</dbReference>
<dbReference type="InterPro" id="IPR036371">
    <property type="entry name" value="TPK_B1-bd_sf"/>
</dbReference>
<evidence type="ECO:0000256" key="4">
    <source>
        <dbReference type="ARBA" id="ARBA00022840"/>
    </source>
</evidence>
<sequence>MLGKVLLITGGEVDLEFVRKYIDSISYDTVICADSGLNTAYRLKLPVHYFMGDFDSVTPQILESYRNGTVAGSEACEWVRYPKEKDYVDTQLVIEWILEKGALEIHILGATGGRLDHFLANVNILMLPLKKGVPAYIADPQNRIRLMDQTLQIRREDFYGKYLSLLPLTTQVTGVTLQGLKYLIEDYTLEVGIARAISNEMDESSDAARIQIQSGVLIVVESKDRS</sequence>
<evidence type="ECO:0000256" key="5">
    <source>
        <dbReference type="NCBIfam" id="TIGR01378"/>
    </source>
</evidence>
<dbReference type="EMBL" id="JACRSX010000002">
    <property type="protein sequence ID" value="MBC8561685.1"/>
    <property type="molecule type" value="Genomic_DNA"/>
</dbReference>
<dbReference type="InterPro" id="IPR007371">
    <property type="entry name" value="TPK_catalytic"/>
</dbReference>
<evidence type="ECO:0000256" key="1">
    <source>
        <dbReference type="ARBA" id="ARBA00022679"/>
    </source>
</evidence>
<keyword evidence="3" id="KW-0418">Kinase</keyword>
<gene>
    <name evidence="7" type="ORF">H8704_03405</name>
</gene>
<keyword evidence="1 7" id="KW-0808">Transferase</keyword>
<dbReference type="PANTHER" id="PTHR41299">
    <property type="entry name" value="THIAMINE PYROPHOSPHOKINASE"/>
    <property type="match status" value="1"/>
</dbReference>
<evidence type="ECO:0000256" key="2">
    <source>
        <dbReference type="ARBA" id="ARBA00022741"/>
    </source>
</evidence>
<dbReference type="InterPro" id="IPR006282">
    <property type="entry name" value="Thi_PPkinase"/>
</dbReference>
<dbReference type="PANTHER" id="PTHR41299:SF1">
    <property type="entry name" value="THIAMINE PYROPHOSPHOKINASE"/>
    <property type="match status" value="1"/>
</dbReference>
<evidence type="ECO:0000313" key="8">
    <source>
        <dbReference type="Proteomes" id="UP000606193"/>
    </source>
</evidence>
<dbReference type="SUPFAM" id="SSF63862">
    <property type="entry name" value="Thiamin pyrophosphokinase, substrate-binding domain"/>
    <property type="match status" value="1"/>
</dbReference>
<dbReference type="GO" id="GO:0004788">
    <property type="term" value="F:thiamine diphosphokinase activity"/>
    <property type="evidence" value="ECO:0007669"/>
    <property type="project" value="UniProtKB-EC"/>
</dbReference>
<dbReference type="Pfam" id="PF04265">
    <property type="entry name" value="TPK_B1_binding"/>
    <property type="match status" value="1"/>
</dbReference>
<keyword evidence="4" id="KW-0067">ATP-binding</keyword>
<reference evidence="7 8" key="1">
    <citation type="submission" date="2020-08" db="EMBL/GenBank/DDBJ databases">
        <title>Genome public.</title>
        <authorList>
            <person name="Liu C."/>
            <person name="Sun Q."/>
        </authorList>
    </citation>
    <scope>NUCLEOTIDE SEQUENCE [LARGE SCALE GENOMIC DNA]</scope>
    <source>
        <strain evidence="7 8">NSJ-37</strain>
    </source>
</reference>